<dbReference type="SUPFAM" id="SSF47336">
    <property type="entry name" value="ACP-like"/>
    <property type="match status" value="1"/>
</dbReference>
<evidence type="ECO:0000256" key="2">
    <source>
        <dbReference type="ARBA" id="ARBA00022553"/>
    </source>
</evidence>
<dbReference type="InterPro" id="IPR050091">
    <property type="entry name" value="PKS_NRPS_Biosynth_Enz"/>
</dbReference>
<dbReference type="Pfam" id="PF23297">
    <property type="entry name" value="ACP_SdgA_C"/>
    <property type="match status" value="1"/>
</dbReference>
<dbReference type="OrthoDB" id="329835at2759"/>
<dbReference type="GO" id="GO:0044550">
    <property type="term" value="P:secondary metabolite biosynthetic process"/>
    <property type="evidence" value="ECO:0007669"/>
    <property type="project" value="TreeGrafter"/>
</dbReference>
<dbReference type="SMART" id="SM00822">
    <property type="entry name" value="PKS_KR"/>
    <property type="match status" value="1"/>
</dbReference>
<dbReference type="AlphaFoldDB" id="A0A9W9JU55"/>
<dbReference type="GO" id="GO:0031177">
    <property type="term" value="F:phosphopantetheine binding"/>
    <property type="evidence" value="ECO:0007669"/>
    <property type="project" value="InterPro"/>
</dbReference>
<dbReference type="SUPFAM" id="SSF51735">
    <property type="entry name" value="NAD(P)-binding Rossmann-fold domains"/>
    <property type="match status" value="1"/>
</dbReference>
<dbReference type="InterPro" id="IPR036736">
    <property type="entry name" value="ACP-like_sf"/>
</dbReference>
<sequence length="350" mass="37479">MAKWMSSKGARNIVLVSRSASVNDKVQDLIDELAVDGTLITVKPCDVSSRESVEKLVKEEMKDLPPVRGVVHGAMVLRDILFERMSLEDFQAVVESKVEGAWNLHDVLSDSPLDFFVALSSVAGTIGNRGQAAYAAANVFLDAFMEYRRSQGLPGTSIDLTAVRDVGYLAEVDSKRQQEVLKNIGTDGMDEAEVLALFAAAITGDLTKSCGGHCITGLELGSTLDHFWAQDAKFSILYEAAKERHGSSGGLANGPSVPLNTQLASAPSKEEALQICYEALAAKLAQVLVISIEDMDPSITVASLGLDSLVAIEIRNWIAREANANVQVLELLSSGSLMALAEIILNKSQA</sequence>
<evidence type="ECO:0000313" key="4">
    <source>
        <dbReference type="EMBL" id="KAJ5082079.1"/>
    </source>
</evidence>
<dbReference type="PROSITE" id="PS00012">
    <property type="entry name" value="PHOSPHOPANTETHEINE"/>
    <property type="match status" value="1"/>
</dbReference>
<dbReference type="PANTHER" id="PTHR43775:SF13">
    <property type="entry name" value="POLYKETIDE SYNTHASE 1"/>
    <property type="match status" value="1"/>
</dbReference>
<keyword evidence="1" id="KW-0596">Phosphopantetheine</keyword>
<dbReference type="InterPro" id="IPR006162">
    <property type="entry name" value="Ppantetheine_attach_site"/>
</dbReference>
<dbReference type="InterPro" id="IPR013968">
    <property type="entry name" value="PKS_KR"/>
</dbReference>
<feature type="domain" description="Carrier" evidence="3">
    <location>
        <begin position="271"/>
        <end position="348"/>
    </location>
</feature>
<dbReference type="InterPro" id="IPR009081">
    <property type="entry name" value="PP-bd_ACP"/>
</dbReference>
<dbReference type="PANTHER" id="PTHR43775">
    <property type="entry name" value="FATTY ACID SYNTHASE"/>
    <property type="match status" value="1"/>
</dbReference>
<dbReference type="InterPro" id="IPR036291">
    <property type="entry name" value="NAD(P)-bd_dom_sf"/>
</dbReference>
<dbReference type="Gene3D" id="1.10.1200.10">
    <property type="entry name" value="ACP-like"/>
    <property type="match status" value="1"/>
</dbReference>
<dbReference type="InterPro" id="IPR020806">
    <property type="entry name" value="PKS_PP-bd"/>
</dbReference>
<accession>A0A9W9JU55</accession>
<keyword evidence="5" id="KW-1185">Reference proteome</keyword>
<dbReference type="EMBL" id="JAPQKI010000011">
    <property type="protein sequence ID" value="KAJ5082079.1"/>
    <property type="molecule type" value="Genomic_DNA"/>
</dbReference>
<dbReference type="InterPro" id="IPR057326">
    <property type="entry name" value="KR_dom"/>
</dbReference>
<dbReference type="RefSeq" id="XP_056468601.1">
    <property type="nucleotide sequence ID" value="XM_056623613.1"/>
</dbReference>
<reference evidence="4" key="2">
    <citation type="journal article" date="2023" name="IMA Fungus">
        <title>Comparative genomic study of the Penicillium genus elucidates a diverse pangenome and 15 lateral gene transfer events.</title>
        <authorList>
            <person name="Petersen C."/>
            <person name="Sorensen T."/>
            <person name="Nielsen M.R."/>
            <person name="Sondergaard T.E."/>
            <person name="Sorensen J.L."/>
            <person name="Fitzpatrick D.A."/>
            <person name="Frisvad J.C."/>
            <person name="Nielsen K.L."/>
        </authorList>
    </citation>
    <scope>NUCLEOTIDE SEQUENCE</scope>
    <source>
        <strain evidence="4">IBT 30761</strain>
    </source>
</reference>
<dbReference type="PROSITE" id="PS50075">
    <property type="entry name" value="CARRIER"/>
    <property type="match status" value="1"/>
</dbReference>
<evidence type="ECO:0000313" key="5">
    <source>
        <dbReference type="Proteomes" id="UP001149074"/>
    </source>
</evidence>
<evidence type="ECO:0000256" key="1">
    <source>
        <dbReference type="ARBA" id="ARBA00022450"/>
    </source>
</evidence>
<name>A0A9W9JU55_9EURO</name>
<dbReference type="GO" id="GO:0006633">
    <property type="term" value="P:fatty acid biosynthetic process"/>
    <property type="evidence" value="ECO:0007669"/>
    <property type="project" value="TreeGrafter"/>
</dbReference>
<dbReference type="Proteomes" id="UP001149074">
    <property type="component" value="Unassembled WGS sequence"/>
</dbReference>
<protein>
    <recommendedName>
        <fullName evidence="3">Carrier domain-containing protein</fullName>
    </recommendedName>
</protein>
<dbReference type="GO" id="GO:0004312">
    <property type="term" value="F:fatty acid synthase activity"/>
    <property type="evidence" value="ECO:0007669"/>
    <property type="project" value="TreeGrafter"/>
</dbReference>
<keyword evidence="2" id="KW-0597">Phosphoprotein</keyword>
<organism evidence="4 5">
    <name type="scientific">Penicillium argentinense</name>
    <dbReference type="NCBI Taxonomy" id="1131581"/>
    <lineage>
        <taxon>Eukaryota</taxon>
        <taxon>Fungi</taxon>
        <taxon>Dikarya</taxon>
        <taxon>Ascomycota</taxon>
        <taxon>Pezizomycotina</taxon>
        <taxon>Eurotiomycetes</taxon>
        <taxon>Eurotiomycetidae</taxon>
        <taxon>Eurotiales</taxon>
        <taxon>Aspergillaceae</taxon>
        <taxon>Penicillium</taxon>
    </lineage>
</organism>
<reference evidence="4" key="1">
    <citation type="submission" date="2022-11" db="EMBL/GenBank/DDBJ databases">
        <authorList>
            <person name="Petersen C."/>
        </authorList>
    </citation>
    <scope>NUCLEOTIDE SEQUENCE</scope>
    <source>
        <strain evidence="4">IBT 30761</strain>
    </source>
</reference>
<evidence type="ECO:0000259" key="3">
    <source>
        <dbReference type="PROSITE" id="PS50075"/>
    </source>
</evidence>
<dbReference type="Pfam" id="PF08659">
    <property type="entry name" value="KR"/>
    <property type="match status" value="1"/>
</dbReference>
<dbReference type="Gene3D" id="3.40.50.720">
    <property type="entry name" value="NAD(P)-binding Rossmann-like Domain"/>
    <property type="match status" value="1"/>
</dbReference>
<dbReference type="GeneID" id="81362592"/>
<dbReference type="SMART" id="SM00823">
    <property type="entry name" value="PKS_PP"/>
    <property type="match status" value="1"/>
</dbReference>
<proteinExistence type="predicted"/>
<comment type="caution">
    <text evidence="4">The sequence shown here is derived from an EMBL/GenBank/DDBJ whole genome shotgun (WGS) entry which is preliminary data.</text>
</comment>
<gene>
    <name evidence="4" type="ORF">N7532_011122</name>
</gene>